<protein>
    <submittedName>
        <fullName evidence="3">Uncharacterized protein</fullName>
    </submittedName>
</protein>
<dbReference type="Proteomes" id="UP000250235">
    <property type="component" value="Unassembled WGS sequence"/>
</dbReference>
<keyword evidence="1" id="KW-0175">Coiled coil</keyword>
<evidence type="ECO:0000256" key="1">
    <source>
        <dbReference type="SAM" id="Coils"/>
    </source>
</evidence>
<feature type="region of interest" description="Disordered" evidence="2">
    <location>
        <begin position="230"/>
        <end position="256"/>
    </location>
</feature>
<accession>A0A2Z7CLI4</accession>
<organism evidence="3 4">
    <name type="scientific">Dorcoceras hygrometricum</name>
    <dbReference type="NCBI Taxonomy" id="472368"/>
    <lineage>
        <taxon>Eukaryota</taxon>
        <taxon>Viridiplantae</taxon>
        <taxon>Streptophyta</taxon>
        <taxon>Embryophyta</taxon>
        <taxon>Tracheophyta</taxon>
        <taxon>Spermatophyta</taxon>
        <taxon>Magnoliopsida</taxon>
        <taxon>eudicotyledons</taxon>
        <taxon>Gunneridae</taxon>
        <taxon>Pentapetalae</taxon>
        <taxon>asterids</taxon>
        <taxon>lamiids</taxon>
        <taxon>Lamiales</taxon>
        <taxon>Gesneriaceae</taxon>
        <taxon>Didymocarpoideae</taxon>
        <taxon>Trichosporeae</taxon>
        <taxon>Loxocarpinae</taxon>
        <taxon>Dorcoceras</taxon>
    </lineage>
</organism>
<evidence type="ECO:0000256" key="2">
    <source>
        <dbReference type="SAM" id="MobiDB-lite"/>
    </source>
</evidence>
<sequence length="444" mass="49469">MSFVKASVIHDPCESVRYDDQISELLNKKGKAGIGYDRPESPKSGWLKNRLDKEKAKAGSKSFVQNQQRRDFKKVKSEWRKVRPRRDLNGQNTKPKLNRSHNNSAQTLMDYHTGKTVKVIQVWVPKGEGNDLWQRLPKQTVPLTIELSPQRQFDDTLALVSEFFKVLHKQWADVCIAVVQFSTVGSLQQVGSHNFCRDIVAVITVIDIVVDASDFVGVFRRGTDVHMILSESSSSSSGSAHPDSPPTSADSSLHFNAYDIPPEEDSALEQLILPSTTTDISASLATLRESISRLIDNQTRDSRKSSDAHEEVMSKINQVESVILDSLAVQNQAFRGLIKSILQEAHNDNDVLSIALKAVRAQNAILTTDLADVRQEVKDLKAEFSKDFDDKLAVIRKDLLEFRVETQGQLTSLGTNLAELIAFITKGSYDKKGEVSSSHGRGKQ</sequence>
<feature type="compositionally biased region" description="Polar residues" evidence="2">
    <location>
        <begin position="89"/>
        <end position="101"/>
    </location>
</feature>
<evidence type="ECO:0000313" key="4">
    <source>
        <dbReference type="Proteomes" id="UP000250235"/>
    </source>
</evidence>
<reference evidence="3 4" key="1">
    <citation type="journal article" date="2015" name="Proc. Natl. Acad. Sci. U.S.A.">
        <title>The resurrection genome of Boea hygrometrica: A blueprint for survival of dehydration.</title>
        <authorList>
            <person name="Xiao L."/>
            <person name="Yang G."/>
            <person name="Zhang L."/>
            <person name="Yang X."/>
            <person name="Zhao S."/>
            <person name="Ji Z."/>
            <person name="Zhou Q."/>
            <person name="Hu M."/>
            <person name="Wang Y."/>
            <person name="Chen M."/>
            <person name="Xu Y."/>
            <person name="Jin H."/>
            <person name="Xiao X."/>
            <person name="Hu G."/>
            <person name="Bao F."/>
            <person name="Hu Y."/>
            <person name="Wan P."/>
            <person name="Li L."/>
            <person name="Deng X."/>
            <person name="Kuang T."/>
            <person name="Xiang C."/>
            <person name="Zhu J.K."/>
            <person name="Oliver M.J."/>
            <person name="He Y."/>
        </authorList>
    </citation>
    <scope>NUCLEOTIDE SEQUENCE [LARGE SCALE GENOMIC DNA]</scope>
    <source>
        <strain evidence="4">cv. XS01</strain>
    </source>
</reference>
<feature type="coiled-coil region" evidence="1">
    <location>
        <begin position="356"/>
        <end position="383"/>
    </location>
</feature>
<gene>
    <name evidence="3" type="ORF">F511_38382</name>
</gene>
<dbReference type="EMBL" id="KQ994537">
    <property type="protein sequence ID" value="KZV47940.1"/>
    <property type="molecule type" value="Genomic_DNA"/>
</dbReference>
<feature type="region of interest" description="Disordered" evidence="2">
    <location>
        <begin position="33"/>
        <end position="101"/>
    </location>
</feature>
<name>A0A2Z7CLI4_9LAMI</name>
<keyword evidence="4" id="KW-1185">Reference proteome</keyword>
<dbReference type="AlphaFoldDB" id="A0A2Z7CLI4"/>
<feature type="compositionally biased region" description="Basic and acidic residues" evidence="2">
    <location>
        <begin position="68"/>
        <end position="88"/>
    </location>
</feature>
<proteinExistence type="predicted"/>
<feature type="compositionally biased region" description="Low complexity" evidence="2">
    <location>
        <begin position="230"/>
        <end position="239"/>
    </location>
</feature>
<evidence type="ECO:0000313" key="3">
    <source>
        <dbReference type="EMBL" id="KZV47940.1"/>
    </source>
</evidence>